<evidence type="ECO:0000313" key="5">
    <source>
        <dbReference type="Proteomes" id="UP000326831"/>
    </source>
</evidence>
<reference evidence="4 5" key="1">
    <citation type="submission" date="2017-09" db="EMBL/GenBank/DDBJ databases">
        <authorList>
            <person name="Lee N."/>
            <person name="Cho B.-K."/>
        </authorList>
    </citation>
    <scope>NUCLEOTIDE SEQUENCE [LARGE SCALE GENOMIC DNA]</scope>
    <source>
        <strain evidence="4 5">ATCC 27467</strain>
    </source>
</reference>
<protein>
    <submittedName>
        <fullName evidence="4">Polysaccharide deacetylase family protein</fullName>
    </submittedName>
</protein>
<dbReference type="InterPro" id="IPR002509">
    <property type="entry name" value="NODB_dom"/>
</dbReference>
<keyword evidence="2" id="KW-0732">Signal</keyword>
<dbReference type="SUPFAM" id="SSF88713">
    <property type="entry name" value="Glycoside hydrolase/deacetylase"/>
    <property type="match status" value="1"/>
</dbReference>
<dbReference type="RefSeq" id="WP_150518440.1">
    <property type="nucleotide sequence ID" value="NZ_BMVX01000003.1"/>
</dbReference>
<feature type="domain" description="NodB homology" evidence="3">
    <location>
        <begin position="73"/>
        <end position="255"/>
    </location>
</feature>
<dbReference type="OrthoDB" id="9763050at2"/>
<dbReference type="Pfam" id="PF01522">
    <property type="entry name" value="Polysacc_deac_1"/>
    <property type="match status" value="1"/>
</dbReference>
<dbReference type="PROSITE" id="PS51677">
    <property type="entry name" value="NODB"/>
    <property type="match status" value="1"/>
</dbReference>
<name>A0A5P2UM59_9ACTN</name>
<dbReference type="InterPro" id="IPR050248">
    <property type="entry name" value="Polysacc_deacetylase_ArnD"/>
</dbReference>
<keyword evidence="5" id="KW-1185">Reference proteome</keyword>
<dbReference type="GO" id="GO:0005975">
    <property type="term" value="P:carbohydrate metabolic process"/>
    <property type="evidence" value="ECO:0007669"/>
    <property type="project" value="InterPro"/>
</dbReference>
<dbReference type="GO" id="GO:0016810">
    <property type="term" value="F:hydrolase activity, acting on carbon-nitrogen (but not peptide) bonds"/>
    <property type="evidence" value="ECO:0007669"/>
    <property type="project" value="InterPro"/>
</dbReference>
<evidence type="ECO:0000256" key="1">
    <source>
        <dbReference type="SAM" id="MobiDB-lite"/>
    </source>
</evidence>
<proteinExistence type="predicted"/>
<dbReference type="InterPro" id="IPR011330">
    <property type="entry name" value="Glyco_hydro/deAcase_b/a-brl"/>
</dbReference>
<evidence type="ECO:0000313" key="4">
    <source>
        <dbReference type="EMBL" id="QEU79415.1"/>
    </source>
</evidence>
<evidence type="ECO:0000259" key="3">
    <source>
        <dbReference type="PROSITE" id="PS51677"/>
    </source>
</evidence>
<feature type="region of interest" description="Disordered" evidence="1">
    <location>
        <begin position="29"/>
        <end position="49"/>
    </location>
</feature>
<gene>
    <name evidence="4" type="ORF">CP968_14765</name>
</gene>
<evidence type="ECO:0000256" key="2">
    <source>
        <dbReference type="SAM" id="SignalP"/>
    </source>
</evidence>
<dbReference type="CDD" id="cd10917">
    <property type="entry name" value="CE4_NodB_like_6s_7s"/>
    <property type="match status" value="1"/>
</dbReference>
<sequence>MWRSRVLLAALASLSLALGAAGSAQAGSAAERAASGPPSGPPSAAAPAAGAERSAVAAVGLPPVVSHVPTTEPVVFLTIDDGWTHDPQAARILNEKRVPATLFLLPGATAYDTAYFTGLTAQGRVTVENHTVNHPDLTALDAAGKDAEVCGAGEQLALAFGRQPKLLRPPYGTVDDQVRLAAKACGVKALVTWTYDFTTWSQTPPTPQLRAGDIVLLHFTPTLAADLQRALDAAKAAGLKPAALMPHLKTAGLVP</sequence>
<dbReference type="KEGG" id="ssub:CP968_14765"/>
<dbReference type="PANTHER" id="PTHR10587:SF134">
    <property type="entry name" value="SECRETED PROTEIN"/>
    <property type="match status" value="1"/>
</dbReference>
<accession>A0A5P2UM59</accession>
<dbReference type="EMBL" id="CP023701">
    <property type="protein sequence ID" value="QEU79415.1"/>
    <property type="molecule type" value="Genomic_DNA"/>
</dbReference>
<organism evidence="4 5">
    <name type="scientific">Streptomyces subrutilus</name>
    <dbReference type="NCBI Taxonomy" id="36818"/>
    <lineage>
        <taxon>Bacteria</taxon>
        <taxon>Bacillati</taxon>
        <taxon>Actinomycetota</taxon>
        <taxon>Actinomycetes</taxon>
        <taxon>Kitasatosporales</taxon>
        <taxon>Streptomycetaceae</taxon>
        <taxon>Streptomyces</taxon>
    </lineage>
</organism>
<dbReference type="Gene3D" id="3.20.20.370">
    <property type="entry name" value="Glycoside hydrolase/deacetylase"/>
    <property type="match status" value="1"/>
</dbReference>
<dbReference type="AlphaFoldDB" id="A0A5P2UM59"/>
<feature type="signal peptide" evidence="2">
    <location>
        <begin position="1"/>
        <end position="26"/>
    </location>
</feature>
<dbReference type="Proteomes" id="UP000326831">
    <property type="component" value="Chromosome"/>
</dbReference>
<feature type="chain" id="PRO_5025072938" evidence="2">
    <location>
        <begin position="27"/>
        <end position="255"/>
    </location>
</feature>
<dbReference type="PANTHER" id="PTHR10587">
    <property type="entry name" value="GLYCOSYL TRANSFERASE-RELATED"/>
    <property type="match status" value="1"/>
</dbReference>